<dbReference type="SUPFAM" id="SSF69304">
    <property type="entry name" value="Tricorn protease N-terminal domain"/>
    <property type="match status" value="1"/>
</dbReference>
<dbReference type="EMBL" id="CP070499">
    <property type="protein sequence ID" value="QSB14522.1"/>
    <property type="molecule type" value="Genomic_DNA"/>
</dbReference>
<dbReference type="Gene3D" id="2.120.10.30">
    <property type="entry name" value="TolB, C-terminal domain"/>
    <property type="match status" value="1"/>
</dbReference>
<dbReference type="KEGG" id="nhy:JQS43_24080"/>
<keyword evidence="3" id="KW-1185">Reference proteome</keyword>
<dbReference type="Proteomes" id="UP000662857">
    <property type="component" value="Chromosome"/>
</dbReference>
<dbReference type="InterPro" id="IPR011042">
    <property type="entry name" value="6-blade_b-propeller_TolB-like"/>
</dbReference>
<name>A0A895YEE3_9ACTN</name>
<accession>A0A895YEE3</accession>
<proteinExistence type="predicted"/>
<organism evidence="2 3">
    <name type="scientific">Natronosporangium hydrolyticum</name>
    <dbReference type="NCBI Taxonomy" id="2811111"/>
    <lineage>
        <taxon>Bacteria</taxon>
        <taxon>Bacillati</taxon>
        <taxon>Actinomycetota</taxon>
        <taxon>Actinomycetes</taxon>
        <taxon>Micromonosporales</taxon>
        <taxon>Micromonosporaceae</taxon>
        <taxon>Natronosporangium</taxon>
    </lineage>
</organism>
<protein>
    <submittedName>
        <fullName evidence="2">Uncharacterized protein</fullName>
    </submittedName>
</protein>
<gene>
    <name evidence="2" type="ORF">JQS43_24080</name>
</gene>
<evidence type="ECO:0000256" key="1">
    <source>
        <dbReference type="SAM" id="MobiDB-lite"/>
    </source>
</evidence>
<feature type="region of interest" description="Disordered" evidence="1">
    <location>
        <begin position="124"/>
        <end position="143"/>
    </location>
</feature>
<evidence type="ECO:0000313" key="3">
    <source>
        <dbReference type="Proteomes" id="UP000662857"/>
    </source>
</evidence>
<dbReference type="AlphaFoldDB" id="A0A895YEE3"/>
<sequence>MAQGVTSTGRACLVAGLAGLLAGACTDSSPAPEPTTPATEFHQDIGVAVDLADYPRYEGTDLYLLAGPDVRTLDVYLVGFDREVERLTRSVPDLGVSFMSASGSLVVMADAATGRDELTVLDGTARRPLPGEPPGSRGFSPTLSPDGLLVYARLRPAGDTADDATPFELVTRDGVDGDPTVQLRSEGPVAGVWGPDGTIVVRSHPGRADPEAAVEVMLLDPETGETTLLEPELDQAATLVSHPAARQVVIGDPAGGEAGLLDVRTGEWTPLPSGWTGLCFDPYGERLLVGRGGDLALLDPAEPDGPTLIGETHGGSVGRCSWVAG</sequence>
<reference evidence="2" key="1">
    <citation type="submission" date="2021-02" db="EMBL/GenBank/DDBJ databases">
        <title>Natrosporangium hydrolyticum gen. nov., sp. nov, a haloalkaliphilic actinobacterium from a soda solonchak soil.</title>
        <authorList>
            <person name="Sorokin D.Y."/>
            <person name="Khijniak T.V."/>
            <person name="Zakharycheva A.P."/>
            <person name="Boueva O.V."/>
            <person name="Ariskina E.V."/>
            <person name="Hahnke R.L."/>
            <person name="Bunk B."/>
            <person name="Sproer C."/>
            <person name="Schumann P."/>
            <person name="Evtushenko L.I."/>
            <person name="Kublanov I.V."/>
        </authorList>
    </citation>
    <scope>NUCLEOTIDE SEQUENCE</scope>
    <source>
        <strain evidence="2">DSM 106523</strain>
    </source>
</reference>
<dbReference type="RefSeq" id="WP_239676659.1">
    <property type="nucleotide sequence ID" value="NZ_CP070499.1"/>
</dbReference>
<evidence type="ECO:0000313" key="2">
    <source>
        <dbReference type="EMBL" id="QSB14522.1"/>
    </source>
</evidence>